<dbReference type="RefSeq" id="XP_013329450.1">
    <property type="nucleotide sequence ID" value="XM_013473996.1"/>
</dbReference>
<keyword evidence="9" id="KW-1185">Reference proteome</keyword>
<dbReference type="InterPro" id="IPR017972">
    <property type="entry name" value="Cyt_P450_CS"/>
</dbReference>
<feature type="binding site" description="axial binding residue" evidence="6">
    <location>
        <position position="457"/>
    </location>
    <ligand>
        <name>heme</name>
        <dbReference type="ChEBI" id="CHEBI:30413"/>
    </ligand>
    <ligandPart>
        <name>Fe</name>
        <dbReference type="ChEBI" id="CHEBI:18248"/>
    </ligandPart>
</feature>
<keyword evidence="4 7" id="KW-0560">Oxidoreductase</keyword>
<evidence type="ECO:0000256" key="1">
    <source>
        <dbReference type="ARBA" id="ARBA00001971"/>
    </source>
</evidence>
<evidence type="ECO:0000256" key="3">
    <source>
        <dbReference type="ARBA" id="ARBA00022723"/>
    </source>
</evidence>
<dbReference type="PROSITE" id="PS00086">
    <property type="entry name" value="CYTOCHROME_P450"/>
    <property type="match status" value="1"/>
</dbReference>
<name>A0A0F4YYY9_RASE3</name>
<dbReference type="PRINTS" id="PR00465">
    <property type="entry name" value="EP450IV"/>
</dbReference>
<dbReference type="Pfam" id="PF00067">
    <property type="entry name" value="p450"/>
    <property type="match status" value="1"/>
</dbReference>
<dbReference type="OrthoDB" id="3934656at2759"/>
<dbReference type="InterPro" id="IPR002403">
    <property type="entry name" value="Cyt_P450_E_grp-IV"/>
</dbReference>
<dbReference type="GO" id="GO:0004497">
    <property type="term" value="F:monooxygenase activity"/>
    <property type="evidence" value="ECO:0007669"/>
    <property type="project" value="UniProtKB-KW"/>
</dbReference>
<dbReference type="InterPro" id="IPR036396">
    <property type="entry name" value="Cyt_P450_sf"/>
</dbReference>
<dbReference type="GO" id="GO:0016705">
    <property type="term" value="F:oxidoreductase activity, acting on paired donors, with incorporation or reduction of molecular oxygen"/>
    <property type="evidence" value="ECO:0007669"/>
    <property type="project" value="InterPro"/>
</dbReference>
<dbReference type="GO" id="GO:0008168">
    <property type="term" value="F:methyltransferase activity"/>
    <property type="evidence" value="ECO:0007669"/>
    <property type="project" value="UniProtKB-KW"/>
</dbReference>
<evidence type="ECO:0000313" key="9">
    <source>
        <dbReference type="Proteomes" id="UP000053958"/>
    </source>
</evidence>
<dbReference type="PANTHER" id="PTHR24305:SF235">
    <property type="entry name" value="CYTOCHROME P450 MONOOXYGENASE APDB-RELATED"/>
    <property type="match status" value="1"/>
</dbReference>
<reference evidence="8 9" key="1">
    <citation type="submission" date="2015-04" db="EMBL/GenBank/DDBJ databases">
        <authorList>
            <person name="Heijne W.H."/>
            <person name="Fedorova N.D."/>
            <person name="Nierman W.C."/>
            <person name="Vollebregt A.W."/>
            <person name="Zhao Z."/>
            <person name="Wu L."/>
            <person name="Kumar M."/>
            <person name="Stam H."/>
            <person name="van den Berg M.A."/>
            <person name="Pel H.J."/>
        </authorList>
    </citation>
    <scope>NUCLEOTIDE SEQUENCE [LARGE SCALE GENOMIC DNA]</scope>
    <source>
        <strain evidence="8 9">CBS 393.64</strain>
    </source>
</reference>
<dbReference type="GeneID" id="25315483"/>
<dbReference type="GO" id="GO:0032259">
    <property type="term" value="P:methylation"/>
    <property type="evidence" value="ECO:0007669"/>
    <property type="project" value="UniProtKB-KW"/>
</dbReference>
<proteinExistence type="inferred from homology"/>
<sequence>MLFISTAVTIALGAICARIVYLCYFHPLARYPGPFLARFTNLWRLFSFLSGQHHIDEQKLHGRYGHVVRVAPNWLSFSDLADFEAIYGFNKSVEKGTFYDFGRNRAKGSESIFSAKTDADHREKRRKVFGPALSNAKIVGYDPVITKNAGVFLSRLELLLQNNNNNDNSASDRPINIAGLVHRYTIDTMFEVLYGPTVCPQPYTDAPTTRDIPNSLRVVTKMAWCCSLLPFFGWLMSSRPMGALTRRPTRNKQGELTNMSALAAASQSLIFSHREQLTLSKQPSIVKNWAELPADDSRKMSPSEIWVEAFNLVLAGPGSTAAALTAVLFMLGLPEGREWQEKIRLEAQGQEVKAASVSSFPVLFAVIKETLRLHPPFPTAFPRTITQGAEGAIPNLPAALPAGTVVSANTFVLGRSKQIWGEDVDEWKPQRWLLESEQKRQEMEDKFVVFSKGSRQCVGRELALLTLAKAVVSVTTRWELRSVGKLKGNSYLEMAYDECWVTFKELH</sequence>
<evidence type="ECO:0000256" key="4">
    <source>
        <dbReference type="ARBA" id="ARBA00023002"/>
    </source>
</evidence>
<comment type="caution">
    <text evidence="8">The sequence shown here is derived from an EMBL/GenBank/DDBJ whole genome shotgun (WGS) entry which is preliminary data.</text>
</comment>
<evidence type="ECO:0000256" key="5">
    <source>
        <dbReference type="ARBA" id="ARBA00023004"/>
    </source>
</evidence>
<dbReference type="InterPro" id="IPR050121">
    <property type="entry name" value="Cytochrome_P450_monoxygenase"/>
</dbReference>
<keyword evidence="5 6" id="KW-0408">Iron</keyword>
<comment type="similarity">
    <text evidence="2 7">Belongs to the cytochrome P450 family.</text>
</comment>
<gene>
    <name evidence="8" type="ORF">T310_3133</name>
</gene>
<dbReference type="SUPFAM" id="SSF48264">
    <property type="entry name" value="Cytochrome P450"/>
    <property type="match status" value="1"/>
</dbReference>
<keyword evidence="3 6" id="KW-0479">Metal-binding</keyword>
<dbReference type="GO" id="GO:0005506">
    <property type="term" value="F:iron ion binding"/>
    <property type="evidence" value="ECO:0007669"/>
    <property type="project" value="InterPro"/>
</dbReference>
<evidence type="ECO:0000256" key="7">
    <source>
        <dbReference type="RuleBase" id="RU000461"/>
    </source>
</evidence>
<organism evidence="8 9">
    <name type="scientific">Rasamsonia emersonii (strain ATCC 16479 / CBS 393.64 / IMI 116815)</name>
    <dbReference type="NCBI Taxonomy" id="1408163"/>
    <lineage>
        <taxon>Eukaryota</taxon>
        <taxon>Fungi</taxon>
        <taxon>Dikarya</taxon>
        <taxon>Ascomycota</taxon>
        <taxon>Pezizomycotina</taxon>
        <taxon>Eurotiomycetes</taxon>
        <taxon>Eurotiomycetidae</taxon>
        <taxon>Eurotiales</taxon>
        <taxon>Trichocomaceae</taxon>
        <taxon>Rasamsonia</taxon>
    </lineage>
</organism>
<dbReference type="PANTHER" id="PTHR24305">
    <property type="entry name" value="CYTOCHROME P450"/>
    <property type="match status" value="1"/>
</dbReference>
<dbReference type="EMBL" id="LASV01000122">
    <property type="protein sequence ID" value="KKA22838.1"/>
    <property type="molecule type" value="Genomic_DNA"/>
</dbReference>
<protein>
    <submittedName>
        <fullName evidence="8">Cytochrome P450 pisatin demethylase</fullName>
    </submittedName>
</protein>
<dbReference type="AlphaFoldDB" id="A0A0F4YYY9"/>
<keyword evidence="7" id="KW-0503">Monooxygenase</keyword>
<keyword evidence="6 7" id="KW-0349">Heme</keyword>
<keyword evidence="8" id="KW-0808">Transferase</keyword>
<evidence type="ECO:0000313" key="8">
    <source>
        <dbReference type="EMBL" id="KKA22838.1"/>
    </source>
</evidence>
<dbReference type="GO" id="GO:0044550">
    <property type="term" value="P:secondary metabolite biosynthetic process"/>
    <property type="evidence" value="ECO:0007669"/>
    <property type="project" value="UniProtKB-ARBA"/>
</dbReference>
<dbReference type="Proteomes" id="UP000053958">
    <property type="component" value="Unassembled WGS sequence"/>
</dbReference>
<evidence type="ECO:0000256" key="2">
    <source>
        <dbReference type="ARBA" id="ARBA00010617"/>
    </source>
</evidence>
<dbReference type="STRING" id="1408163.A0A0F4YYY9"/>
<dbReference type="GO" id="GO:0020037">
    <property type="term" value="F:heme binding"/>
    <property type="evidence" value="ECO:0007669"/>
    <property type="project" value="InterPro"/>
</dbReference>
<accession>A0A0F4YYY9</accession>
<dbReference type="Gene3D" id="1.10.630.10">
    <property type="entry name" value="Cytochrome P450"/>
    <property type="match status" value="1"/>
</dbReference>
<comment type="cofactor">
    <cofactor evidence="1 6">
        <name>heme</name>
        <dbReference type="ChEBI" id="CHEBI:30413"/>
    </cofactor>
</comment>
<evidence type="ECO:0000256" key="6">
    <source>
        <dbReference type="PIRSR" id="PIRSR602403-1"/>
    </source>
</evidence>
<keyword evidence="8" id="KW-0489">Methyltransferase</keyword>
<dbReference type="PRINTS" id="PR00385">
    <property type="entry name" value="P450"/>
</dbReference>
<dbReference type="InterPro" id="IPR001128">
    <property type="entry name" value="Cyt_P450"/>
</dbReference>